<dbReference type="SMART" id="SM00369">
    <property type="entry name" value="LRR_TYP"/>
    <property type="match status" value="9"/>
</dbReference>
<dbReference type="OrthoDB" id="2190652at2759"/>
<dbReference type="InterPro" id="IPR043504">
    <property type="entry name" value="Peptidase_S1_PA_chymotrypsin"/>
</dbReference>
<dbReference type="AlphaFoldDB" id="A0A8S1D012"/>
<dbReference type="GO" id="GO:0004252">
    <property type="term" value="F:serine-type endopeptidase activity"/>
    <property type="evidence" value="ECO:0007669"/>
    <property type="project" value="InterPro"/>
</dbReference>
<evidence type="ECO:0000313" key="8">
    <source>
        <dbReference type="EMBL" id="CAB3370982.1"/>
    </source>
</evidence>
<dbReference type="SUPFAM" id="SSF52058">
    <property type="entry name" value="L domain-like"/>
    <property type="match status" value="1"/>
</dbReference>
<gene>
    <name evidence="8" type="ORF">CLODIP_2_CD08362</name>
</gene>
<dbReference type="InterPro" id="IPR003591">
    <property type="entry name" value="Leu-rich_rpt_typical-subtyp"/>
</dbReference>
<evidence type="ECO:0000256" key="2">
    <source>
        <dbReference type="ARBA" id="ARBA00022729"/>
    </source>
</evidence>
<feature type="region of interest" description="Disordered" evidence="4">
    <location>
        <begin position="883"/>
        <end position="902"/>
    </location>
</feature>
<dbReference type="InterPro" id="IPR032675">
    <property type="entry name" value="LRR_dom_sf"/>
</dbReference>
<feature type="signal peptide" evidence="6">
    <location>
        <begin position="1"/>
        <end position="16"/>
    </location>
</feature>
<dbReference type="PROSITE" id="PS51450">
    <property type="entry name" value="LRR"/>
    <property type="match status" value="3"/>
</dbReference>
<dbReference type="Proteomes" id="UP000494165">
    <property type="component" value="Unassembled WGS sequence"/>
</dbReference>
<evidence type="ECO:0000256" key="5">
    <source>
        <dbReference type="SAM" id="Phobius"/>
    </source>
</evidence>
<keyword evidence="9" id="KW-1185">Reference proteome</keyword>
<keyword evidence="5" id="KW-0812">Transmembrane</keyword>
<feature type="domain" description="Peptidase S1" evidence="7">
    <location>
        <begin position="24"/>
        <end position="265"/>
    </location>
</feature>
<sequence length="902" mass="99777">MIKLLVFAALASTVYGAAVPSSRIFGGELAQLGQFGFQASLEHGMYFCTGVLISPSAVITSASCLKYSNEPLRITIGAVNFQNVEAEGAALRYAQRYQILYHEAYNSETFENNVALVQIDPPIKHNEFKPVQLPAKSMINEFLNTTQVTIMGWDQTFSGSPSDDNLYYAETYTYNFEDCLSLYGAYNLHETQLCLDRRLPTLPTPCYDDYGGPMLAQDEAGHYILIGTHSHKDRYVNNIGCFESTIPVVYSRVAAFLDWIEINPARIAPKAHSADLNVYFNSVVARDKLYSVARNEAASNLSPEAALHTKQVVSMKYEQLPGKRRSSLQIVSCRLANAMRALWWLVPLLLGPPAGAMCPSQCMCDDASLVVSCENAQIGVMPIQLNPEVETIRLKGNSITTLELSLSFYARVRSLDVSYNLLQNLGSGLFQEQSRLAELNVSNNEITMIFPEAFSGLTELRVLDLSNNQISSASEGSVWKGLESLWELNLSHNRLDALAAKVRPKPSTSDDDNDCAPLRNLRTLTLDGNLFSFPPSNCLAHLDSLRQLGLADNRLTFIGDEDFPAALSDLQALNLQGNQISSLSPNCFANLSQLHALDLADNNITFVPTNSLSRLKSLQDLDLSGNPITRIAPLAFQALFELRRLRVSRLSELEHIDPRALAENVRLEEVRLELCPQLKRLPPRLFHSNPLLTRVALRGNALQTIAPGDLPHRQLRYLALADNPFRCNCSLLWLWKLARNSAQNPAYGNHTPAWAATAGGASCWEPLPVRGIPVYKAPEETVGCEASWGTVLMVTGVVLSLFTVTCAILFYCGGGGRWCRPETTDTPSSRSNGLKDHYPQPPQNNMYHQHHLLHHHHMGLGPPHMWTDPDQVVPPEYEYSTTDGGVISVKKPSTSNSLGVYV</sequence>
<dbReference type="CDD" id="cd00190">
    <property type="entry name" value="Tryp_SPc"/>
    <property type="match status" value="1"/>
</dbReference>
<feature type="transmembrane region" description="Helical" evidence="5">
    <location>
        <begin position="788"/>
        <end position="812"/>
    </location>
</feature>
<keyword evidence="2 6" id="KW-0732">Signal</keyword>
<comment type="caution">
    <text evidence="8">The sequence shown here is derived from an EMBL/GenBank/DDBJ whole genome shotgun (WGS) entry which is preliminary data.</text>
</comment>
<protein>
    <recommendedName>
        <fullName evidence="7">Peptidase S1 domain-containing protein</fullName>
    </recommendedName>
</protein>
<accession>A0A8S1D012</accession>
<keyword evidence="5" id="KW-1133">Transmembrane helix</keyword>
<dbReference type="Gene3D" id="3.80.10.10">
    <property type="entry name" value="Ribonuclease Inhibitor"/>
    <property type="match status" value="3"/>
</dbReference>
<dbReference type="InterPro" id="IPR009003">
    <property type="entry name" value="Peptidase_S1_PA"/>
</dbReference>
<dbReference type="Pfam" id="PF13855">
    <property type="entry name" value="LRR_8"/>
    <property type="match status" value="2"/>
</dbReference>
<dbReference type="SMART" id="SM00082">
    <property type="entry name" value="LRRCT"/>
    <property type="match status" value="1"/>
</dbReference>
<dbReference type="SUPFAM" id="SSF50494">
    <property type="entry name" value="Trypsin-like serine proteases"/>
    <property type="match status" value="1"/>
</dbReference>
<dbReference type="GO" id="GO:0071944">
    <property type="term" value="C:cell periphery"/>
    <property type="evidence" value="ECO:0007669"/>
    <property type="project" value="UniProtKB-ARBA"/>
</dbReference>
<dbReference type="SMART" id="SM00365">
    <property type="entry name" value="LRR_SD22"/>
    <property type="match status" value="3"/>
</dbReference>
<dbReference type="GO" id="GO:0006508">
    <property type="term" value="P:proteolysis"/>
    <property type="evidence" value="ECO:0007669"/>
    <property type="project" value="InterPro"/>
</dbReference>
<evidence type="ECO:0000259" key="7">
    <source>
        <dbReference type="PROSITE" id="PS50240"/>
    </source>
</evidence>
<dbReference type="Pfam" id="PF00089">
    <property type="entry name" value="Trypsin"/>
    <property type="match status" value="1"/>
</dbReference>
<dbReference type="PROSITE" id="PS50240">
    <property type="entry name" value="TRYPSIN_DOM"/>
    <property type="match status" value="1"/>
</dbReference>
<evidence type="ECO:0000256" key="4">
    <source>
        <dbReference type="SAM" id="MobiDB-lite"/>
    </source>
</evidence>
<name>A0A8S1D012_9INSE</name>
<dbReference type="PANTHER" id="PTHR45712:SF22">
    <property type="entry name" value="INSULIN-LIKE GROWTH FACTOR-BINDING PROTEIN COMPLEX ACID LABILE SUBUNIT"/>
    <property type="match status" value="1"/>
</dbReference>
<keyword evidence="5" id="KW-0472">Membrane</keyword>
<dbReference type="InterPro" id="IPR000483">
    <property type="entry name" value="Cys-rich_flank_reg_C"/>
</dbReference>
<reference evidence="8 9" key="1">
    <citation type="submission" date="2020-04" db="EMBL/GenBank/DDBJ databases">
        <authorList>
            <person name="Alioto T."/>
            <person name="Alioto T."/>
            <person name="Gomez Garrido J."/>
        </authorList>
    </citation>
    <scope>NUCLEOTIDE SEQUENCE [LARGE SCALE GENOMIC DNA]</scope>
</reference>
<dbReference type="PRINTS" id="PR00019">
    <property type="entry name" value="LEURICHRPT"/>
</dbReference>
<keyword evidence="3" id="KW-0677">Repeat</keyword>
<evidence type="ECO:0000256" key="3">
    <source>
        <dbReference type="ARBA" id="ARBA00022737"/>
    </source>
</evidence>
<dbReference type="InterPro" id="IPR050333">
    <property type="entry name" value="SLRP"/>
</dbReference>
<dbReference type="InterPro" id="IPR001611">
    <property type="entry name" value="Leu-rich_rpt"/>
</dbReference>
<organism evidence="8 9">
    <name type="scientific">Cloeon dipterum</name>
    <dbReference type="NCBI Taxonomy" id="197152"/>
    <lineage>
        <taxon>Eukaryota</taxon>
        <taxon>Metazoa</taxon>
        <taxon>Ecdysozoa</taxon>
        <taxon>Arthropoda</taxon>
        <taxon>Hexapoda</taxon>
        <taxon>Insecta</taxon>
        <taxon>Pterygota</taxon>
        <taxon>Palaeoptera</taxon>
        <taxon>Ephemeroptera</taxon>
        <taxon>Pisciforma</taxon>
        <taxon>Baetidae</taxon>
        <taxon>Cloeon</taxon>
    </lineage>
</organism>
<evidence type="ECO:0000313" key="9">
    <source>
        <dbReference type="Proteomes" id="UP000494165"/>
    </source>
</evidence>
<dbReference type="Gene3D" id="2.40.10.10">
    <property type="entry name" value="Trypsin-like serine proteases"/>
    <property type="match status" value="1"/>
</dbReference>
<evidence type="ECO:0000256" key="6">
    <source>
        <dbReference type="SAM" id="SignalP"/>
    </source>
</evidence>
<feature type="chain" id="PRO_5035900854" description="Peptidase S1 domain-containing protein" evidence="6">
    <location>
        <begin position="17"/>
        <end position="902"/>
    </location>
</feature>
<dbReference type="InterPro" id="IPR001254">
    <property type="entry name" value="Trypsin_dom"/>
</dbReference>
<dbReference type="Pfam" id="PF00560">
    <property type="entry name" value="LRR_1"/>
    <property type="match status" value="1"/>
</dbReference>
<dbReference type="EMBL" id="CADEPI010000057">
    <property type="protein sequence ID" value="CAB3370982.1"/>
    <property type="molecule type" value="Genomic_DNA"/>
</dbReference>
<proteinExistence type="predicted"/>
<dbReference type="PANTHER" id="PTHR45712">
    <property type="entry name" value="AGAP008170-PA"/>
    <property type="match status" value="1"/>
</dbReference>
<feature type="compositionally biased region" description="Polar residues" evidence="4">
    <location>
        <begin position="891"/>
        <end position="902"/>
    </location>
</feature>
<dbReference type="SMART" id="SM00020">
    <property type="entry name" value="Tryp_SPc"/>
    <property type="match status" value="1"/>
</dbReference>
<keyword evidence="1" id="KW-0433">Leucine-rich repeat</keyword>
<evidence type="ECO:0000256" key="1">
    <source>
        <dbReference type="ARBA" id="ARBA00022614"/>
    </source>
</evidence>